<dbReference type="InterPro" id="IPR004210">
    <property type="entry name" value="BESS_motif"/>
</dbReference>
<feature type="non-terminal residue" evidence="2">
    <location>
        <position position="1"/>
    </location>
</feature>
<gene>
    <name evidence="2" type="primary">Adf1</name>
    <name evidence="2" type="ORF">GTO96_0012049</name>
</gene>
<dbReference type="AlphaFoldDB" id="A0A8X8BKK4"/>
<dbReference type="Pfam" id="PF10545">
    <property type="entry name" value="MADF_DNA_bdg"/>
    <property type="match status" value="1"/>
</dbReference>
<dbReference type="Proteomes" id="UP000886611">
    <property type="component" value="Unassembled WGS sequence"/>
</dbReference>
<dbReference type="PROSITE" id="PS51029">
    <property type="entry name" value="MADF"/>
    <property type="match status" value="1"/>
</dbReference>
<dbReference type="GO" id="GO:0005634">
    <property type="term" value="C:nucleus"/>
    <property type="evidence" value="ECO:0007669"/>
    <property type="project" value="UniProtKB-SubCell"/>
</dbReference>
<dbReference type="GO" id="GO:0003677">
    <property type="term" value="F:DNA binding"/>
    <property type="evidence" value="ECO:0007669"/>
    <property type="project" value="InterPro"/>
</dbReference>
<accession>A0A8X8BKK4</accession>
<keyword evidence="3" id="KW-1185">Reference proteome</keyword>
<dbReference type="GO" id="GO:0005667">
    <property type="term" value="C:transcription regulator complex"/>
    <property type="evidence" value="ECO:0007669"/>
    <property type="project" value="TreeGrafter"/>
</dbReference>
<keyword evidence="1" id="KW-0539">Nucleus</keyword>
<comment type="caution">
    <text evidence="2">The sequence shown here is derived from an EMBL/GenBank/DDBJ whole genome shotgun (WGS) entry which is preliminary data.</text>
</comment>
<dbReference type="PROSITE" id="PS51031">
    <property type="entry name" value="BESS"/>
    <property type="match status" value="1"/>
</dbReference>
<dbReference type="PANTHER" id="PTHR12243">
    <property type="entry name" value="MADF DOMAIN TRANSCRIPTION FACTOR"/>
    <property type="match status" value="1"/>
</dbReference>
<dbReference type="SMART" id="SM00595">
    <property type="entry name" value="MADF"/>
    <property type="match status" value="1"/>
</dbReference>
<dbReference type="EMBL" id="JAATIS010008546">
    <property type="protein sequence ID" value="KAG2457606.1"/>
    <property type="molecule type" value="Genomic_DNA"/>
</dbReference>
<feature type="non-terminal residue" evidence="2">
    <location>
        <position position="234"/>
    </location>
</feature>
<dbReference type="GO" id="GO:0006357">
    <property type="term" value="P:regulation of transcription by RNA polymerase II"/>
    <property type="evidence" value="ECO:0007669"/>
    <property type="project" value="TreeGrafter"/>
</dbReference>
<comment type="subcellular location">
    <subcellularLocation>
        <location evidence="1">Nucleus</location>
    </subcellularLocation>
</comment>
<name>A0A8X8BKK4_POLSE</name>
<organism evidence="2 3">
    <name type="scientific">Polypterus senegalus</name>
    <name type="common">Senegal bichir</name>
    <dbReference type="NCBI Taxonomy" id="55291"/>
    <lineage>
        <taxon>Eukaryota</taxon>
        <taxon>Metazoa</taxon>
        <taxon>Chordata</taxon>
        <taxon>Craniata</taxon>
        <taxon>Vertebrata</taxon>
        <taxon>Euteleostomi</taxon>
        <taxon>Actinopterygii</taxon>
        <taxon>Polypteriformes</taxon>
        <taxon>Polypteridae</taxon>
        <taxon>Polypterus</taxon>
    </lineage>
</organism>
<dbReference type="Pfam" id="PF02944">
    <property type="entry name" value="BESS"/>
    <property type="match status" value="1"/>
</dbReference>
<dbReference type="InterPro" id="IPR039353">
    <property type="entry name" value="TF_Adf1"/>
</dbReference>
<evidence type="ECO:0000256" key="1">
    <source>
        <dbReference type="PROSITE-ProRule" id="PRU00371"/>
    </source>
</evidence>
<reference evidence="2 3" key="1">
    <citation type="journal article" date="2021" name="Cell">
        <title>Tracing the genetic footprints of vertebrate landing in non-teleost ray-finned fishes.</title>
        <authorList>
            <person name="Bi X."/>
            <person name="Wang K."/>
            <person name="Yang L."/>
            <person name="Pan H."/>
            <person name="Jiang H."/>
            <person name="Wei Q."/>
            <person name="Fang M."/>
            <person name="Yu H."/>
            <person name="Zhu C."/>
            <person name="Cai Y."/>
            <person name="He Y."/>
            <person name="Gan X."/>
            <person name="Zeng H."/>
            <person name="Yu D."/>
            <person name="Zhu Y."/>
            <person name="Jiang H."/>
            <person name="Qiu Q."/>
            <person name="Yang H."/>
            <person name="Zhang Y.E."/>
            <person name="Wang W."/>
            <person name="Zhu M."/>
            <person name="He S."/>
            <person name="Zhang G."/>
        </authorList>
    </citation>
    <scope>NUCLEOTIDE SEQUENCE [LARGE SCALE GENOMIC DNA]</scope>
    <source>
        <strain evidence="2">Bchr_013</strain>
    </source>
</reference>
<protein>
    <submittedName>
        <fullName evidence="2">ADF1 factor</fullName>
    </submittedName>
</protein>
<dbReference type="PANTHER" id="PTHR12243:SF60">
    <property type="entry name" value="SI:CH211-15D5.12-RELATED"/>
    <property type="match status" value="1"/>
</dbReference>
<dbReference type="InterPro" id="IPR006578">
    <property type="entry name" value="MADF-dom"/>
</dbReference>
<dbReference type="OrthoDB" id="5984255at2759"/>
<evidence type="ECO:0000313" key="2">
    <source>
        <dbReference type="EMBL" id="KAG2457606.1"/>
    </source>
</evidence>
<proteinExistence type="predicted"/>
<sequence length="234" mass="26876">MDKEKLITQVKSHPVLYDSKDENYKDNAKKDSAWRAVSTALGLSVEDCQKRWKNLRDTFVRKNKAYQPGGSDLRWQKQWKYAEIMSFLLPYVQTRGAMSKFIEDSKELVEKNITIPLNDVHEAEGEEESTGSTSDISHSQSRNDDSVQPHIRGRKRKREREDLDEKLIKFLTSPSQKVPVSSITPKPQSPTELFLMSLVPTIDALTPRNQVQAKIGILKLLDELQSSQEEENIF</sequence>
<evidence type="ECO:0000313" key="3">
    <source>
        <dbReference type="Proteomes" id="UP000886611"/>
    </source>
</evidence>